<dbReference type="AlphaFoldDB" id="A0ABD3PBB9"/>
<dbReference type="Proteomes" id="UP001530400">
    <property type="component" value="Unassembled WGS sequence"/>
</dbReference>
<evidence type="ECO:0000256" key="1">
    <source>
        <dbReference type="SAM" id="Phobius"/>
    </source>
</evidence>
<sequence length="821" mass="91693">MTRASVKFNHHAICSHNKPLTAWLPPIRKKYGLNALAAPINFGLDRLAVSTDESAHAPLSLDGVHQSMVVDMNSGATIPSVGASLERIIDIKHIFRSTCDLTTLLLIIAPHTMASKSAALAFLPALLLAFLTALLYFVTYQVFCAALVSIVAWNSVVKTLELNDFRHKIKKSSLRGSRYIAALVATRLGLRDALLDWAIVYSLGYAIVAGFTWNDSDPNSLLVLWGFSVIIASLILAVLGLKVPHWLGLYPKSGLSLISDTSNLAKPALEKLIDGGSIIEFRYQVRLAIGSHFAKFHLLLLPFYVGLKVWWFLASVIIGCGFGYTYMYIIYQSRMKFDKHCGTVALLASAYMSVASSLLFMRGMDIANKSWNLSFAKDSNILMLVSFFGWLLLCLLLQAASYNHYYNIHHAPREFTVTHFSNEAERASLFDESIKDGCTQGEDVHYLDTVVEDDESGTDGLEEPLIGRRDLFKKEPMDDARMSYFYQTGYFDPSNMRTKDELVERENRGSVVLGSSCKQNYNLVVAEENAGQSPMKWYAHLWLALPVKPACDIFLLGWSKTFSCCRKESDFKNSSICNKLFFVISRIVGIFLTLYALYVAIVACMATYQISITKAKLPYVKEKLYMHMNEDAVCAFDQKGGDIKTFPTKEAAHVANYQIAHCGSCGRCSTWVDLELQWSTRKTLAKQSQKCGIKSLIGGFNALQECLEGPMIGGTHGFTPQCAKCWADDIMCTKRFCVFIYLQTRMTNQVGNFKVGPESITSATCEEANCEAGNPGDFVYCVGANRRRMNIASDIARPKDQQCNNVDIESWDEFFPPRNFF</sequence>
<accession>A0ABD3PBB9</accession>
<keyword evidence="3" id="KW-1185">Reference proteome</keyword>
<feature type="transmembrane region" description="Helical" evidence="1">
    <location>
        <begin position="221"/>
        <end position="241"/>
    </location>
</feature>
<feature type="transmembrane region" description="Helical" evidence="1">
    <location>
        <begin position="309"/>
        <end position="331"/>
    </location>
</feature>
<keyword evidence="1" id="KW-0472">Membrane</keyword>
<dbReference type="PANTHER" id="PTHR40535:SF1">
    <property type="entry name" value="CHROMOSOME UNDETERMINED SCAFFOLD_9, WHOLE GENOME SHOTGUN SEQUENCE"/>
    <property type="match status" value="1"/>
</dbReference>
<dbReference type="PANTHER" id="PTHR40535">
    <property type="entry name" value="CHROMOSOME UNDETERMINED SCAFFOLD_9, WHOLE GENOME SHOTGUN SEQUENCE"/>
    <property type="match status" value="1"/>
</dbReference>
<feature type="transmembrane region" description="Helical" evidence="1">
    <location>
        <begin position="343"/>
        <end position="361"/>
    </location>
</feature>
<protein>
    <submittedName>
        <fullName evidence="2">Uncharacterized protein</fullName>
    </submittedName>
</protein>
<reference evidence="2 3" key="1">
    <citation type="submission" date="2024-10" db="EMBL/GenBank/DDBJ databases">
        <title>Updated reference genomes for cyclostephanoid diatoms.</title>
        <authorList>
            <person name="Roberts W.R."/>
            <person name="Alverson A.J."/>
        </authorList>
    </citation>
    <scope>NUCLEOTIDE SEQUENCE [LARGE SCALE GENOMIC DNA]</scope>
    <source>
        <strain evidence="2 3">AJA010-31</strain>
    </source>
</reference>
<keyword evidence="1" id="KW-1133">Transmembrane helix</keyword>
<keyword evidence="1" id="KW-0812">Transmembrane</keyword>
<evidence type="ECO:0000313" key="2">
    <source>
        <dbReference type="EMBL" id="KAL3785453.1"/>
    </source>
</evidence>
<dbReference type="EMBL" id="JALLPJ020000692">
    <property type="protein sequence ID" value="KAL3785453.1"/>
    <property type="molecule type" value="Genomic_DNA"/>
</dbReference>
<feature type="transmembrane region" description="Helical" evidence="1">
    <location>
        <begin position="194"/>
        <end position="214"/>
    </location>
</feature>
<feature type="transmembrane region" description="Helical" evidence="1">
    <location>
        <begin position="580"/>
        <end position="608"/>
    </location>
</feature>
<feature type="transmembrane region" description="Helical" evidence="1">
    <location>
        <begin position="120"/>
        <end position="153"/>
    </location>
</feature>
<gene>
    <name evidence="2" type="ORF">ACHAWO_009121</name>
</gene>
<proteinExistence type="predicted"/>
<organism evidence="2 3">
    <name type="scientific">Cyclotella atomus</name>
    <dbReference type="NCBI Taxonomy" id="382360"/>
    <lineage>
        <taxon>Eukaryota</taxon>
        <taxon>Sar</taxon>
        <taxon>Stramenopiles</taxon>
        <taxon>Ochrophyta</taxon>
        <taxon>Bacillariophyta</taxon>
        <taxon>Coscinodiscophyceae</taxon>
        <taxon>Thalassiosirophycidae</taxon>
        <taxon>Stephanodiscales</taxon>
        <taxon>Stephanodiscaceae</taxon>
        <taxon>Cyclotella</taxon>
    </lineage>
</organism>
<feature type="transmembrane region" description="Helical" evidence="1">
    <location>
        <begin position="381"/>
        <end position="400"/>
    </location>
</feature>
<evidence type="ECO:0000313" key="3">
    <source>
        <dbReference type="Proteomes" id="UP001530400"/>
    </source>
</evidence>
<comment type="caution">
    <text evidence="2">The sequence shown here is derived from an EMBL/GenBank/DDBJ whole genome shotgun (WGS) entry which is preliminary data.</text>
</comment>
<name>A0ABD3PBB9_9STRA</name>